<keyword evidence="1" id="KW-0812">Transmembrane</keyword>
<feature type="transmembrane region" description="Helical" evidence="1">
    <location>
        <begin position="6"/>
        <end position="29"/>
    </location>
</feature>
<gene>
    <name evidence="2" type="ORF">KSF_084000</name>
</gene>
<keyword evidence="1" id="KW-0472">Membrane</keyword>
<name>A0A8J3IWZ9_9CHLR</name>
<proteinExistence type="predicted"/>
<evidence type="ECO:0000313" key="2">
    <source>
        <dbReference type="EMBL" id="GHO98352.1"/>
    </source>
</evidence>
<evidence type="ECO:0000313" key="3">
    <source>
        <dbReference type="Proteomes" id="UP000597444"/>
    </source>
</evidence>
<protein>
    <submittedName>
        <fullName evidence="2">Uncharacterized protein</fullName>
    </submittedName>
</protein>
<feature type="transmembrane region" description="Helical" evidence="1">
    <location>
        <begin position="50"/>
        <end position="68"/>
    </location>
</feature>
<dbReference type="AlphaFoldDB" id="A0A8J3IWZ9"/>
<keyword evidence="1" id="KW-1133">Transmembrane helix</keyword>
<dbReference type="Proteomes" id="UP000597444">
    <property type="component" value="Unassembled WGS sequence"/>
</dbReference>
<organism evidence="2 3">
    <name type="scientific">Reticulibacter mediterranei</name>
    <dbReference type="NCBI Taxonomy" id="2778369"/>
    <lineage>
        <taxon>Bacteria</taxon>
        <taxon>Bacillati</taxon>
        <taxon>Chloroflexota</taxon>
        <taxon>Ktedonobacteria</taxon>
        <taxon>Ktedonobacterales</taxon>
        <taxon>Reticulibacteraceae</taxon>
        <taxon>Reticulibacter</taxon>
    </lineage>
</organism>
<comment type="caution">
    <text evidence="2">The sequence shown here is derived from an EMBL/GenBank/DDBJ whole genome shotgun (WGS) entry which is preliminary data.</text>
</comment>
<reference evidence="2" key="1">
    <citation type="submission" date="2020-10" db="EMBL/GenBank/DDBJ databases">
        <title>Taxonomic study of unclassified bacteria belonging to the class Ktedonobacteria.</title>
        <authorList>
            <person name="Yabe S."/>
            <person name="Wang C.M."/>
            <person name="Zheng Y."/>
            <person name="Sakai Y."/>
            <person name="Cavaletti L."/>
            <person name="Monciardini P."/>
            <person name="Donadio S."/>
        </authorList>
    </citation>
    <scope>NUCLEOTIDE SEQUENCE</scope>
    <source>
        <strain evidence="2">ID150040</strain>
    </source>
</reference>
<dbReference type="RefSeq" id="WP_220209104.1">
    <property type="nucleotide sequence ID" value="NZ_BNJK01000002.1"/>
</dbReference>
<sequence length="106" mass="11811">MHDMPTLHDAIITIIAFAGGWIGVVFELMELSHTPSTKRPKTFKDPYYKLRFFGLPFIAATLGLLYQLSNFNLTPVVAFNIGVSAPLIIKSFIRSGVNLDLDPKTE</sequence>
<keyword evidence="3" id="KW-1185">Reference proteome</keyword>
<accession>A0A8J3IWZ9</accession>
<dbReference type="EMBL" id="BNJK01000002">
    <property type="protein sequence ID" value="GHO98352.1"/>
    <property type="molecule type" value="Genomic_DNA"/>
</dbReference>
<evidence type="ECO:0000256" key="1">
    <source>
        <dbReference type="SAM" id="Phobius"/>
    </source>
</evidence>